<dbReference type="AlphaFoldDB" id="A0A7G1ICC6"/>
<sequence length="119" mass="13032">MSYARALYDNYAWRGSNHMTIADATPALPRGAEYASPFDEGTRCVFSDRHRSPGGDVCASAVQTRSGAICDDPFDEGPRVHVSVHTEPMTPAQARQLARHLITAAEQADAWRREAATSR</sequence>
<reference evidence="1 2" key="1">
    <citation type="submission" date="2020-07" db="EMBL/GenBank/DDBJ databases">
        <title>Mycobacterium kansasii (former subtype) with zoonotic potential isolated from diseased indoor pet cat, Japan.</title>
        <authorList>
            <person name="Fukano H."/>
            <person name="Terazono T."/>
            <person name="Hoshino Y."/>
        </authorList>
    </citation>
    <scope>NUCLEOTIDE SEQUENCE [LARGE SCALE GENOMIC DNA]</scope>
    <source>
        <strain evidence="1 2">Kuro-I</strain>
    </source>
</reference>
<dbReference type="InterPro" id="IPR054202">
    <property type="entry name" value="DUF6907"/>
</dbReference>
<dbReference type="EMBL" id="AP023343">
    <property type="protein sequence ID" value="BCI88537.1"/>
    <property type="molecule type" value="Genomic_DNA"/>
</dbReference>
<accession>A0A7G1ICC6</accession>
<keyword evidence="2" id="KW-1185">Reference proteome</keyword>
<dbReference type="Pfam" id="PF21848">
    <property type="entry name" value="DUF6907"/>
    <property type="match status" value="1"/>
</dbReference>
<proteinExistence type="predicted"/>
<evidence type="ECO:0000313" key="2">
    <source>
        <dbReference type="Proteomes" id="UP000516380"/>
    </source>
</evidence>
<gene>
    <name evidence="1" type="ORF">NIIDMKKI_37430</name>
</gene>
<organism evidence="1 2">
    <name type="scientific">Mycobacterium kansasii</name>
    <dbReference type="NCBI Taxonomy" id="1768"/>
    <lineage>
        <taxon>Bacteria</taxon>
        <taxon>Bacillati</taxon>
        <taxon>Actinomycetota</taxon>
        <taxon>Actinomycetes</taxon>
        <taxon>Mycobacteriales</taxon>
        <taxon>Mycobacteriaceae</taxon>
        <taxon>Mycobacterium</taxon>
    </lineage>
</organism>
<protein>
    <submittedName>
        <fullName evidence="1">Uncharacterized protein</fullName>
    </submittedName>
</protein>
<dbReference type="Proteomes" id="UP000516380">
    <property type="component" value="Chromosome"/>
</dbReference>
<evidence type="ECO:0000313" key="1">
    <source>
        <dbReference type="EMBL" id="BCI88537.1"/>
    </source>
</evidence>
<name>A0A7G1ICC6_MYCKA</name>